<sequence length="134" mass="14927">MRVHVQHQIDELVDDMTTIERRFHPQVAKVVKEAAKRGNDAAKGFASEQHTMHSDVDIDYAPSFTTERRGDLDWEYGPDSALPQGSKASGYEFGSINQASPHQNLDRSVDILAVEFPKAIGDELGGLFQRAGFR</sequence>
<protein>
    <submittedName>
        <fullName evidence="1">Uncharacterized protein</fullName>
    </submittedName>
</protein>
<dbReference type="EMBL" id="CP009896">
    <property type="protein sequence ID" value="AIY18000.1"/>
    <property type="molecule type" value="Genomic_DNA"/>
</dbReference>
<evidence type="ECO:0000313" key="2">
    <source>
        <dbReference type="Proteomes" id="UP000030300"/>
    </source>
</evidence>
<dbReference type="HOGENOM" id="CLU_1946556_0_0_11"/>
<organism evidence="1 2">
    <name type="scientific">Nocardioides simplex</name>
    <name type="common">Arthrobacter simplex</name>
    <dbReference type="NCBI Taxonomy" id="2045"/>
    <lineage>
        <taxon>Bacteria</taxon>
        <taxon>Bacillati</taxon>
        <taxon>Actinomycetota</taxon>
        <taxon>Actinomycetes</taxon>
        <taxon>Propionibacteriales</taxon>
        <taxon>Nocardioidaceae</taxon>
        <taxon>Pimelobacter</taxon>
    </lineage>
</organism>
<evidence type="ECO:0000313" key="1">
    <source>
        <dbReference type="EMBL" id="AIY18000.1"/>
    </source>
</evidence>
<name>A0A0A1DRM2_NOCSI</name>
<keyword evidence="2" id="KW-1185">Reference proteome</keyword>
<dbReference type="GeneID" id="96610477"/>
<gene>
    <name evidence="1" type="ORF">KR76_16760</name>
</gene>
<reference evidence="1 2" key="1">
    <citation type="journal article" date="2015" name="Genome Announc.">
        <title>Complete Genome Sequence of Steroid-Transforming Nocardioides simplex VKM Ac-2033D.</title>
        <authorList>
            <person name="Shtratnikova V.Y."/>
            <person name="Schelkunov M.I."/>
            <person name="Pekov Y.A."/>
            <person name="Fokina V.V."/>
            <person name="Logacheva M.D."/>
            <person name="Sokolov S.L."/>
            <person name="Bragin E.Y."/>
            <person name="Ashapkin V.V."/>
            <person name="Donova M.V."/>
        </authorList>
    </citation>
    <scope>NUCLEOTIDE SEQUENCE [LARGE SCALE GENOMIC DNA]</scope>
    <source>
        <strain evidence="1 2">VKM Ac-2033D</strain>
    </source>
</reference>
<dbReference type="STRING" id="2045.KR76_16760"/>
<dbReference type="AlphaFoldDB" id="A0A0A1DRM2"/>
<proteinExistence type="predicted"/>
<dbReference type="KEGG" id="psim:KR76_16760"/>
<dbReference type="Proteomes" id="UP000030300">
    <property type="component" value="Chromosome"/>
</dbReference>
<accession>A0A0A1DRM2</accession>
<dbReference type="RefSeq" id="WP_038679823.1">
    <property type="nucleotide sequence ID" value="NZ_BJMC01000027.1"/>
</dbReference>